<dbReference type="SUPFAM" id="SSF56112">
    <property type="entry name" value="Protein kinase-like (PK-like)"/>
    <property type="match status" value="1"/>
</dbReference>
<sequence>MNTNLYMDIPDYKSWKEIVLIEKGYSMDKKYLVTTDLGEHLLLRISDVSEFDIKKKEYDIIRKFTKSGFTMSEPLSFGICNNGNSVYMILSWVEGRDLEDELGKLSEQQQYLLGRQAGKILKEIHSIYVHKEDLPQKTKVDKKLLQLEKYENSKVRVPNDEDAIRFVKQNINKMWRKAPTYLHGDYHPGNLIYVQNEKIGVIDFNRWEVGDPYEEFYKLESFGIEESIPYCVGQIDEYFNDAIPTDFWETLAVYVAHASLYSVEWAEKFGSAEIEGMKKRCEIAFKNYNNFKEVVPAWYDHALRLKYAENMK</sequence>
<proteinExistence type="predicted"/>
<dbReference type="RefSeq" id="WP_104435992.1">
    <property type="nucleotide sequence ID" value="NZ_PTJA01000003.1"/>
</dbReference>
<dbReference type="EMBL" id="PTJA01000003">
    <property type="protein sequence ID" value="PPK81938.1"/>
    <property type="molecule type" value="Genomic_DNA"/>
</dbReference>
<keyword evidence="3" id="KW-1185">Reference proteome</keyword>
<feature type="domain" description="Aminoglycoside phosphotransferase" evidence="1">
    <location>
        <begin position="18"/>
        <end position="239"/>
    </location>
</feature>
<name>A0A2S6HVH1_9FIRM</name>
<evidence type="ECO:0000313" key="2">
    <source>
        <dbReference type="EMBL" id="PPK81938.1"/>
    </source>
</evidence>
<dbReference type="OrthoDB" id="9795390at2"/>
<organism evidence="2 3">
    <name type="scientific">Lacrimispora xylanisolvens</name>
    <dbReference type="NCBI Taxonomy" id="384636"/>
    <lineage>
        <taxon>Bacteria</taxon>
        <taxon>Bacillati</taxon>
        <taxon>Bacillota</taxon>
        <taxon>Clostridia</taxon>
        <taxon>Lachnospirales</taxon>
        <taxon>Lachnospiraceae</taxon>
        <taxon>Lacrimispora</taxon>
    </lineage>
</organism>
<protein>
    <submittedName>
        <fullName evidence="2">Aminoglycoside phosphotransferase (APT) family kinase protein</fullName>
    </submittedName>
</protein>
<comment type="caution">
    <text evidence="2">The sequence shown here is derived from an EMBL/GenBank/DDBJ whole genome shotgun (WGS) entry which is preliminary data.</text>
</comment>
<reference evidence="2 3" key="1">
    <citation type="submission" date="2018-02" db="EMBL/GenBank/DDBJ databases">
        <title>Genomic Encyclopedia of Archaeal and Bacterial Type Strains, Phase II (KMG-II): from individual species to whole genera.</title>
        <authorList>
            <person name="Goeker M."/>
        </authorList>
    </citation>
    <scope>NUCLEOTIDE SEQUENCE [LARGE SCALE GENOMIC DNA]</scope>
    <source>
        <strain evidence="2 3">DSM 3808</strain>
    </source>
</reference>
<keyword evidence="2" id="KW-0808">Transferase</keyword>
<dbReference type="InterPro" id="IPR002575">
    <property type="entry name" value="Aminoglycoside_PTrfase"/>
</dbReference>
<dbReference type="PANTHER" id="PTHR41283:SF1">
    <property type="entry name" value="AMINOGLYCOSIDE PHOSPHOTRANSFERASE DOMAIN-CONTAINING PROTEIN"/>
    <property type="match status" value="1"/>
</dbReference>
<evidence type="ECO:0000259" key="1">
    <source>
        <dbReference type="Pfam" id="PF01636"/>
    </source>
</evidence>
<keyword evidence="2" id="KW-0418">Kinase</keyword>
<dbReference type="Proteomes" id="UP000237749">
    <property type="component" value="Unassembled WGS sequence"/>
</dbReference>
<dbReference type="Pfam" id="PF01636">
    <property type="entry name" value="APH"/>
    <property type="match status" value="1"/>
</dbReference>
<dbReference type="PANTHER" id="PTHR41283">
    <property type="entry name" value="AMINOGLYCOSIDE PHOSPHOTRANSFERASE"/>
    <property type="match status" value="1"/>
</dbReference>
<dbReference type="GO" id="GO:0016301">
    <property type="term" value="F:kinase activity"/>
    <property type="evidence" value="ECO:0007669"/>
    <property type="project" value="UniProtKB-KW"/>
</dbReference>
<gene>
    <name evidence="2" type="ORF">BXY41_103147</name>
</gene>
<evidence type="ECO:0000313" key="3">
    <source>
        <dbReference type="Proteomes" id="UP000237749"/>
    </source>
</evidence>
<accession>A0A2S6HVH1</accession>
<dbReference type="InterPro" id="IPR011009">
    <property type="entry name" value="Kinase-like_dom_sf"/>
</dbReference>
<dbReference type="Gene3D" id="3.90.1200.10">
    <property type="match status" value="1"/>
</dbReference>
<dbReference type="AlphaFoldDB" id="A0A2S6HVH1"/>